<dbReference type="InterPro" id="IPR003594">
    <property type="entry name" value="HATPase_dom"/>
</dbReference>
<dbReference type="Gene3D" id="3.40.50.2300">
    <property type="match status" value="1"/>
</dbReference>
<proteinExistence type="predicted"/>
<dbReference type="CDD" id="cd17574">
    <property type="entry name" value="REC_OmpR"/>
    <property type="match status" value="1"/>
</dbReference>
<dbReference type="Pfam" id="PF02518">
    <property type="entry name" value="HATPase_c"/>
    <property type="match status" value="1"/>
</dbReference>
<dbReference type="PROSITE" id="PS00041">
    <property type="entry name" value="HTH_ARAC_FAMILY_1"/>
    <property type="match status" value="1"/>
</dbReference>
<feature type="region of interest" description="Disordered" evidence="8">
    <location>
        <begin position="1341"/>
        <end position="1361"/>
    </location>
</feature>
<dbReference type="InterPro" id="IPR011123">
    <property type="entry name" value="Y_Y_Y"/>
</dbReference>
<gene>
    <name evidence="13" type="ORF">GM920_21100</name>
</gene>
<evidence type="ECO:0000256" key="5">
    <source>
        <dbReference type="ARBA" id="ARBA00023125"/>
    </source>
</evidence>
<dbReference type="SMART" id="SM00342">
    <property type="entry name" value="HTH_ARAC"/>
    <property type="match status" value="1"/>
</dbReference>
<evidence type="ECO:0000256" key="3">
    <source>
        <dbReference type="ARBA" id="ARBA00022553"/>
    </source>
</evidence>
<dbReference type="InterPro" id="IPR003661">
    <property type="entry name" value="HisK_dim/P_dom"/>
</dbReference>
<keyword evidence="9" id="KW-0812">Transmembrane</keyword>
<evidence type="ECO:0000259" key="12">
    <source>
        <dbReference type="PROSITE" id="PS50110"/>
    </source>
</evidence>
<dbReference type="Gene3D" id="1.10.287.130">
    <property type="match status" value="1"/>
</dbReference>
<accession>A0ABR6F1K0</accession>
<evidence type="ECO:0000259" key="10">
    <source>
        <dbReference type="PROSITE" id="PS01124"/>
    </source>
</evidence>
<dbReference type="InterPro" id="IPR011006">
    <property type="entry name" value="CheY-like_superfamily"/>
</dbReference>
<dbReference type="InterPro" id="IPR015943">
    <property type="entry name" value="WD40/YVTN_repeat-like_dom_sf"/>
</dbReference>
<evidence type="ECO:0000256" key="2">
    <source>
        <dbReference type="ARBA" id="ARBA00012438"/>
    </source>
</evidence>
<dbReference type="InterPro" id="IPR005467">
    <property type="entry name" value="His_kinase_dom"/>
</dbReference>
<dbReference type="SMART" id="SM00448">
    <property type="entry name" value="REC"/>
    <property type="match status" value="1"/>
</dbReference>
<feature type="transmembrane region" description="Helical" evidence="9">
    <location>
        <begin position="789"/>
        <end position="811"/>
    </location>
</feature>
<dbReference type="Gene3D" id="2.60.40.10">
    <property type="entry name" value="Immunoglobulins"/>
    <property type="match status" value="1"/>
</dbReference>
<dbReference type="PROSITE" id="PS01124">
    <property type="entry name" value="HTH_ARAC_FAMILY_2"/>
    <property type="match status" value="1"/>
</dbReference>
<evidence type="ECO:0000313" key="13">
    <source>
        <dbReference type="EMBL" id="MBB2151412.1"/>
    </source>
</evidence>
<keyword evidence="14" id="KW-1185">Reference proteome</keyword>
<dbReference type="SMART" id="SM00388">
    <property type="entry name" value="HisKA"/>
    <property type="match status" value="1"/>
</dbReference>
<evidence type="ECO:0000313" key="14">
    <source>
        <dbReference type="Proteomes" id="UP000636110"/>
    </source>
</evidence>
<keyword evidence="4" id="KW-0805">Transcription regulation</keyword>
<dbReference type="SUPFAM" id="SSF63829">
    <property type="entry name" value="Calcium-dependent phosphotriesterase"/>
    <property type="match status" value="3"/>
</dbReference>
<dbReference type="Gene3D" id="1.10.10.60">
    <property type="entry name" value="Homeodomain-like"/>
    <property type="match status" value="1"/>
</dbReference>
<evidence type="ECO:0000259" key="11">
    <source>
        <dbReference type="PROSITE" id="PS50109"/>
    </source>
</evidence>
<dbReference type="PANTHER" id="PTHR43547">
    <property type="entry name" value="TWO-COMPONENT HISTIDINE KINASE"/>
    <property type="match status" value="1"/>
</dbReference>
<dbReference type="SUPFAM" id="SSF46689">
    <property type="entry name" value="Homeodomain-like"/>
    <property type="match status" value="1"/>
</dbReference>
<feature type="modified residue" description="4-aspartylphosphate" evidence="7">
    <location>
        <position position="1146"/>
    </location>
</feature>
<dbReference type="SUPFAM" id="SSF52172">
    <property type="entry name" value="CheY-like"/>
    <property type="match status" value="1"/>
</dbReference>
<dbReference type="Gene3D" id="2.130.10.10">
    <property type="entry name" value="YVTN repeat-like/Quinoprotein amine dehydrogenase"/>
    <property type="match status" value="2"/>
</dbReference>
<sequence>MKFHQTLLLLFCFFVGRAQDNINFKHLNVEDGLSQSSVLAIAQDSKGFLWFGTRFGLNKYDSRNFKIYKKELNEKSLSHSEYISTIFSAHDGTLWIGTPYGLNKYNEAKDNFDHILHKENDERSLSNSRINCIYQDKKGRLWVGTTNGLNLLTSKTDYYFKRFLYDKNQSQQVYAILEDSKGTIWLSTSKGLMSMTIKQGHAKIKYFKSFSDQINKAIDNHITCFAEDGENNLWIGTKQTGLNKFDLKTGNITNYTANSPNATTISSNNIRNITVDLKGKLWIGTLHGITVYDPRAKTFKIIVNEPGNNASLSQNSVYDIFQDKQGIIWIGTYYGGINMVYPDYTPFKIYNSSKTSTGLSSSVVSSITEDTDHNLWIGTEGEGLNYFDRKNNTYIHYRYNPKNPKSLSSNIVKSIIKDKQNRIWIGTHLGGLNLFDPATKTFTRYTSKKNDTSSISNDEITSIFEDSKGRFWVGTNNGLNSFNTSTGKFIRKRINGLSDAIFFIFEDSKYNIWVATNSGLYQLKNGAESFTSRKADDPAKLPYNDVSCIREDKSGFIWLGTFRNGLFKLDTKKHSYLQIKEANGLPSNNIVGILEDDQNNLWISTDKGLCAYHPIKQLYHIYNIKDGLPGNEFNYKSLLKDSKGEFFFGSLSGMISFFPNEIKENKSIPKALFTDLKLFNNVVKIDQDEKLLDSNISLTKSITFKSNQNVFSIDFTVLNFIKSDKNLYAYKLVGFEKTWNYVSIPTANYTNLSPGSYTLLVKGSNNDGLWTKNPTELKIKVLPPFYKTWWAYLIYLCFIAAMLFVIVRYLLIKAVLTKEKEINEHKLQFFTNISHEIRTPLTLIIGPLEKLIDKTKDDPQLNTELQPIKHNANRLMTLVTELLDFRKAESGKMELKVSPGNIVKFCQEIFLAFENVILAKNITYTFESEQDEIEVYFDKVQMEKVMFNLLSNAYKFCPENGKIGFRITEDKNQVHIKIRDDGKGIPKEVQENLFQDFYQAETSTNIGTGLGLSLSKSICELHHGYIQVDSELASNIRPGWACFIVSLKKGKAHFKTEDFIPDYIYYDDAANYKQEQITTYIPENIEPAAKPKAGKQFTVLIIEDNAEIRGFIKNSLLDFYNIQECENGQQGWEIAIELIPDLILSDVMMPEMDGLELCRKLKTDIRTSHIPVVLLTARSAYIHQINGLESGADAYIMKPFNLKILLLNIQNLLNLRETFKKKYAQVIKLEPKDLVINKTEQDFLTKVIQVIEENMADPDFGVPVLASEIGMSQSVLYKKIRAVTDLSVNDFIKSIRLKKAAQLLLQKIGNISEIAYSVGYNDRKYFSLEFKKQFGMSPSEFMQQDRHNHNGNLETTEKEGS</sequence>
<dbReference type="EC" id="2.7.13.3" evidence="2"/>
<organism evidence="13 14">
    <name type="scientific">Pedobacter gandavensis</name>
    <dbReference type="NCBI Taxonomy" id="2679963"/>
    <lineage>
        <taxon>Bacteria</taxon>
        <taxon>Pseudomonadati</taxon>
        <taxon>Bacteroidota</taxon>
        <taxon>Sphingobacteriia</taxon>
        <taxon>Sphingobacteriales</taxon>
        <taxon>Sphingobacteriaceae</taxon>
        <taxon>Pedobacter</taxon>
    </lineage>
</organism>
<dbReference type="SUPFAM" id="SSF47384">
    <property type="entry name" value="Homodimeric domain of signal transducing histidine kinase"/>
    <property type="match status" value="1"/>
</dbReference>
<keyword evidence="9" id="KW-1133">Transmembrane helix</keyword>
<dbReference type="InterPro" id="IPR036097">
    <property type="entry name" value="HisK_dim/P_sf"/>
</dbReference>
<name>A0ABR6F1K0_9SPHI</name>
<dbReference type="InterPro" id="IPR011110">
    <property type="entry name" value="Reg_prop"/>
</dbReference>
<evidence type="ECO:0000256" key="4">
    <source>
        <dbReference type="ARBA" id="ARBA00023015"/>
    </source>
</evidence>
<dbReference type="Pfam" id="PF07495">
    <property type="entry name" value="Y_Y_Y"/>
    <property type="match status" value="1"/>
</dbReference>
<dbReference type="CDD" id="cd00075">
    <property type="entry name" value="HATPase"/>
    <property type="match status" value="1"/>
</dbReference>
<dbReference type="InterPro" id="IPR004358">
    <property type="entry name" value="Sig_transdc_His_kin-like_C"/>
</dbReference>
<dbReference type="RefSeq" id="WP_182961222.1">
    <property type="nucleotide sequence ID" value="NZ_WNXC01000009.1"/>
</dbReference>
<dbReference type="Pfam" id="PF00072">
    <property type="entry name" value="Response_reg"/>
    <property type="match status" value="1"/>
</dbReference>
<evidence type="ECO:0000256" key="9">
    <source>
        <dbReference type="SAM" id="Phobius"/>
    </source>
</evidence>
<dbReference type="SMART" id="SM00387">
    <property type="entry name" value="HATPase_c"/>
    <property type="match status" value="1"/>
</dbReference>
<protein>
    <recommendedName>
        <fullName evidence="2">histidine kinase</fullName>
        <ecNumber evidence="2">2.7.13.3</ecNumber>
    </recommendedName>
</protein>
<dbReference type="PANTHER" id="PTHR43547:SF2">
    <property type="entry name" value="HYBRID SIGNAL TRANSDUCTION HISTIDINE KINASE C"/>
    <property type="match status" value="1"/>
</dbReference>
<dbReference type="PRINTS" id="PR00344">
    <property type="entry name" value="BCTRLSENSOR"/>
</dbReference>
<reference evidence="13 14" key="1">
    <citation type="submission" date="2019-11" db="EMBL/GenBank/DDBJ databases">
        <title>Description of Pedobacter sp. LMG 31462T.</title>
        <authorList>
            <person name="Carlier A."/>
            <person name="Qi S."/>
            <person name="Vandamme P."/>
        </authorList>
    </citation>
    <scope>NUCLEOTIDE SEQUENCE [LARGE SCALE GENOMIC DNA]</scope>
    <source>
        <strain evidence="13 14">LMG 31462</strain>
    </source>
</reference>
<dbReference type="Pfam" id="PF07494">
    <property type="entry name" value="Reg_prop"/>
    <property type="match status" value="10"/>
</dbReference>
<comment type="caution">
    <text evidence="13">The sequence shown here is derived from an EMBL/GenBank/DDBJ whole genome shotgun (WGS) entry which is preliminary data.</text>
</comment>
<feature type="domain" description="Response regulatory" evidence="12">
    <location>
        <begin position="1098"/>
        <end position="1213"/>
    </location>
</feature>
<keyword evidence="6" id="KW-0804">Transcription</keyword>
<keyword evidence="5" id="KW-0238">DNA-binding</keyword>
<dbReference type="SUPFAM" id="SSF55874">
    <property type="entry name" value="ATPase domain of HSP90 chaperone/DNA topoisomerase II/histidine kinase"/>
    <property type="match status" value="1"/>
</dbReference>
<keyword evidence="3 7" id="KW-0597">Phosphoprotein</keyword>
<dbReference type="InterPro" id="IPR001789">
    <property type="entry name" value="Sig_transdc_resp-reg_receiver"/>
</dbReference>
<dbReference type="PROSITE" id="PS50110">
    <property type="entry name" value="RESPONSE_REGULATORY"/>
    <property type="match status" value="1"/>
</dbReference>
<evidence type="ECO:0000256" key="7">
    <source>
        <dbReference type="PROSITE-ProRule" id="PRU00169"/>
    </source>
</evidence>
<dbReference type="InterPro" id="IPR018062">
    <property type="entry name" value="HTH_AraC-typ_CS"/>
</dbReference>
<dbReference type="PROSITE" id="PS50109">
    <property type="entry name" value="HIS_KIN"/>
    <property type="match status" value="1"/>
</dbReference>
<feature type="domain" description="HTH araC/xylS-type" evidence="10">
    <location>
        <begin position="1245"/>
        <end position="1344"/>
    </location>
</feature>
<dbReference type="Pfam" id="PF12833">
    <property type="entry name" value="HTH_18"/>
    <property type="match status" value="1"/>
</dbReference>
<dbReference type="Proteomes" id="UP000636110">
    <property type="component" value="Unassembled WGS sequence"/>
</dbReference>
<dbReference type="Pfam" id="PF00512">
    <property type="entry name" value="HisKA"/>
    <property type="match status" value="1"/>
</dbReference>
<dbReference type="EMBL" id="WNXC01000009">
    <property type="protein sequence ID" value="MBB2151412.1"/>
    <property type="molecule type" value="Genomic_DNA"/>
</dbReference>
<comment type="catalytic activity">
    <reaction evidence="1">
        <text>ATP + protein L-histidine = ADP + protein N-phospho-L-histidine.</text>
        <dbReference type="EC" id="2.7.13.3"/>
    </reaction>
</comment>
<dbReference type="CDD" id="cd00082">
    <property type="entry name" value="HisKA"/>
    <property type="match status" value="1"/>
</dbReference>
<evidence type="ECO:0000256" key="1">
    <source>
        <dbReference type="ARBA" id="ARBA00000085"/>
    </source>
</evidence>
<dbReference type="InterPro" id="IPR009057">
    <property type="entry name" value="Homeodomain-like_sf"/>
</dbReference>
<dbReference type="InterPro" id="IPR018060">
    <property type="entry name" value="HTH_AraC"/>
</dbReference>
<evidence type="ECO:0000256" key="6">
    <source>
        <dbReference type="ARBA" id="ARBA00023163"/>
    </source>
</evidence>
<keyword evidence="9" id="KW-0472">Membrane</keyword>
<evidence type="ECO:0000256" key="8">
    <source>
        <dbReference type="SAM" id="MobiDB-lite"/>
    </source>
</evidence>
<feature type="domain" description="Histidine kinase" evidence="11">
    <location>
        <begin position="832"/>
        <end position="1051"/>
    </location>
</feature>
<dbReference type="InterPro" id="IPR013783">
    <property type="entry name" value="Ig-like_fold"/>
</dbReference>
<dbReference type="Gene3D" id="3.30.565.10">
    <property type="entry name" value="Histidine kinase-like ATPase, C-terminal domain"/>
    <property type="match status" value="1"/>
</dbReference>
<dbReference type="InterPro" id="IPR036890">
    <property type="entry name" value="HATPase_C_sf"/>
</dbReference>